<gene>
    <name evidence="2" type="ORF">D8S82_30295</name>
</gene>
<dbReference type="Proteomes" id="UP000315759">
    <property type="component" value="Unassembled WGS sequence"/>
</dbReference>
<organism evidence="2 3">
    <name type="scientific">Mycolicibacterium hodleri</name>
    <dbReference type="NCBI Taxonomy" id="49897"/>
    <lineage>
        <taxon>Bacteria</taxon>
        <taxon>Bacillati</taxon>
        <taxon>Actinomycetota</taxon>
        <taxon>Actinomycetes</taxon>
        <taxon>Mycobacteriales</taxon>
        <taxon>Mycobacteriaceae</taxon>
        <taxon>Mycolicibacterium</taxon>
    </lineage>
</organism>
<dbReference type="EMBL" id="VIFX01000059">
    <property type="protein sequence ID" value="TQR82813.1"/>
    <property type="molecule type" value="Genomic_DNA"/>
</dbReference>
<evidence type="ECO:0000313" key="2">
    <source>
        <dbReference type="EMBL" id="TQR82813.1"/>
    </source>
</evidence>
<reference evidence="2 3" key="1">
    <citation type="submission" date="2018-10" db="EMBL/GenBank/DDBJ databases">
        <title>Draft genome of Mycobacterium hodleri strain B.</title>
        <authorList>
            <person name="Amande T.J."/>
            <person name="Mcgenity T.J."/>
        </authorList>
    </citation>
    <scope>NUCLEOTIDE SEQUENCE [LARGE SCALE GENOMIC DNA]</scope>
    <source>
        <strain evidence="2 3">B</strain>
    </source>
</reference>
<sequence length="72" mass="7876">MRITVDTTDHRTQVVPKFNTARVSIRAGPITLTVSPAEAVAIADQLVDAAERINNQNPTAATKETHDRPARR</sequence>
<evidence type="ECO:0000256" key="1">
    <source>
        <dbReference type="SAM" id="MobiDB-lite"/>
    </source>
</evidence>
<keyword evidence="3" id="KW-1185">Reference proteome</keyword>
<accession>A0A544VS39</accession>
<feature type="compositionally biased region" description="Basic and acidic residues" evidence="1">
    <location>
        <begin position="63"/>
        <end position="72"/>
    </location>
</feature>
<feature type="region of interest" description="Disordered" evidence="1">
    <location>
        <begin position="53"/>
        <end position="72"/>
    </location>
</feature>
<feature type="compositionally biased region" description="Polar residues" evidence="1">
    <location>
        <begin position="53"/>
        <end position="62"/>
    </location>
</feature>
<protein>
    <submittedName>
        <fullName evidence="2">Uncharacterized protein</fullName>
    </submittedName>
</protein>
<proteinExistence type="predicted"/>
<comment type="caution">
    <text evidence="2">The sequence shown here is derived from an EMBL/GenBank/DDBJ whole genome shotgun (WGS) entry which is preliminary data.</text>
</comment>
<dbReference type="AlphaFoldDB" id="A0A544VS39"/>
<evidence type="ECO:0000313" key="3">
    <source>
        <dbReference type="Proteomes" id="UP000315759"/>
    </source>
</evidence>
<name>A0A544VS39_9MYCO</name>
<dbReference type="RefSeq" id="WP_142555633.1">
    <property type="nucleotide sequence ID" value="NZ_VIFX01000059.1"/>
</dbReference>